<organism evidence="1 2">
    <name type="scientific">Pseudonocardia halophobica</name>
    <dbReference type="NCBI Taxonomy" id="29401"/>
    <lineage>
        <taxon>Bacteria</taxon>
        <taxon>Bacillati</taxon>
        <taxon>Actinomycetota</taxon>
        <taxon>Actinomycetes</taxon>
        <taxon>Pseudonocardiales</taxon>
        <taxon>Pseudonocardiaceae</taxon>
        <taxon>Pseudonocardia</taxon>
    </lineage>
</organism>
<evidence type="ECO:0000313" key="2">
    <source>
        <dbReference type="Proteomes" id="UP001143463"/>
    </source>
</evidence>
<evidence type="ECO:0000313" key="1">
    <source>
        <dbReference type="EMBL" id="GLL12548.1"/>
    </source>
</evidence>
<protein>
    <submittedName>
        <fullName evidence="1">Uncharacterized protein</fullName>
    </submittedName>
</protein>
<proteinExistence type="predicted"/>
<gene>
    <name evidence="1" type="ORF">GCM10017577_36890</name>
</gene>
<comment type="caution">
    <text evidence="1">The sequence shown here is derived from an EMBL/GenBank/DDBJ whole genome shotgun (WGS) entry which is preliminary data.</text>
</comment>
<dbReference type="RefSeq" id="WP_156067699.1">
    <property type="nucleotide sequence ID" value="NZ_BAAAUZ010000073.1"/>
</dbReference>
<keyword evidence="2" id="KW-1185">Reference proteome</keyword>
<name>A0A9W6L3H6_9PSEU</name>
<dbReference type="EMBL" id="BSFQ01000015">
    <property type="protein sequence ID" value="GLL12548.1"/>
    <property type="molecule type" value="Genomic_DNA"/>
</dbReference>
<accession>A0A9W6L3H6</accession>
<reference evidence="1" key="2">
    <citation type="submission" date="2023-01" db="EMBL/GenBank/DDBJ databases">
        <authorList>
            <person name="Sun Q."/>
            <person name="Evtushenko L."/>
        </authorList>
    </citation>
    <scope>NUCLEOTIDE SEQUENCE</scope>
    <source>
        <strain evidence="1">VKM Ac-1069</strain>
    </source>
</reference>
<dbReference type="Proteomes" id="UP001143463">
    <property type="component" value="Unassembled WGS sequence"/>
</dbReference>
<sequence>MERVLTPGETRAEAAAMLLGRLEDLVVAYASLPADERLEVLSRDADRITGEVARYLQAARHQITASPRR</sequence>
<reference evidence="1" key="1">
    <citation type="journal article" date="2014" name="Int. J. Syst. Evol. Microbiol.">
        <title>Complete genome sequence of Corynebacterium casei LMG S-19264T (=DSM 44701T), isolated from a smear-ripened cheese.</title>
        <authorList>
            <consortium name="US DOE Joint Genome Institute (JGI-PGF)"/>
            <person name="Walter F."/>
            <person name="Albersmeier A."/>
            <person name="Kalinowski J."/>
            <person name="Ruckert C."/>
        </authorList>
    </citation>
    <scope>NUCLEOTIDE SEQUENCE</scope>
    <source>
        <strain evidence="1">VKM Ac-1069</strain>
    </source>
</reference>
<dbReference type="AlphaFoldDB" id="A0A9W6L3H6"/>